<dbReference type="EMBL" id="JOTN01000005">
    <property type="protein sequence ID" value="KEK19857.1"/>
    <property type="molecule type" value="Genomic_DNA"/>
</dbReference>
<dbReference type="OrthoDB" id="2823774at2"/>
<keyword evidence="3" id="KW-1185">Reference proteome</keyword>
<sequence>MKKIGMVLLLSTLLVACQDKGSEQKEIDSNRINEIYIQTDGQNIELKSVSEEEIKIESHTLRHVKIEEKENKIVIDASKSAAGITFQTPTISIYVPEKVYNKIDVKTVSGDVKVKEIEAKMLQLKNDSGDMKVENYTGEKIEAISKAGKITLHEVNADFGIFNDTGDVSISDVKEMKTKSKVETQSGNVSVNFAKEQHDIELDAWTDAGAIKHNYKTSSIIKETDTILVVKRGSDTPQLTVKTVTGAIHFGDGKEE</sequence>
<proteinExistence type="predicted"/>
<comment type="caution">
    <text evidence="2">The sequence shown here is derived from an EMBL/GenBank/DDBJ whole genome shotgun (WGS) entry which is preliminary data.</text>
</comment>
<dbReference type="AlphaFoldDB" id="A0A073K079"/>
<organism evidence="2 3">
    <name type="scientific">Bacillus manliponensis</name>
    <dbReference type="NCBI Taxonomy" id="574376"/>
    <lineage>
        <taxon>Bacteria</taxon>
        <taxon>Bacillati</taxon>
        <taxon>Bacillota</taxon>
        <taxon>Bacilli</taxon>
        <taxon>Bacillales</taxon>
        <taxon>Bacillaceae</taxon>
        <taxon>Bacillus</taxon>
        <taxon>Bacillus cereus group</taxon>
    </lineage>
</organism>
<dbReference type="PROSITE" id="PS51257">
    <property type="entry name" value="PROKAR_LIPOPROTEIN"/>
    <property type="match status" value="1"/>
</dbReference>
<accession>A0A073K079</accession>
<gene>
    <name evidence="2" type="ORF">BAMA_18960</name>
</gene>
<feature type="domain" description="DUF4097" evidence="1">
    <location>
        <begin position="32"/>
        <end position="204"/>
    </location>
</feature>
<evidence type="ECO:0000313" key="3">
    <source>
        <dbReference type="Proteomes" id="UP000027822"/>
    </source>
</evidence>
<reference evidence="2 3" key="1">
    <citation type="submission" date="2014-06" db="EMBL/GenBank/DDBJ databases">
        <title>Draft genome sequence of Bacillus manliponensis JCM 15802 (MCCC 1A00708).</title>
        <authorList>
            <person name="Lai Q."/>
            <person name="Liu Y."/>
            <person name="Shao Z."/>
        </authorList>
    </citation>
    <scope>NUCLEOTIDE SEQUENCE [LARGE SCALE GENOMIC DNA]</scope>
    <source>
        <strain evidence="2 3">JCM 15802</strain>
    </source>
</reference>
<dbReference type="STRING" id="574376.BAMA_18960"/>
<dbReference type="InterPro" id="IPR025164">
    <property type="entry name" value="Toastrack_DUF4097"/>
</dbReference>
<evidence type="ECO:0000259" key="1">
    <source>
        <dbReference type="Pfam" id="PF13349"/>
    </source>
</evidence>
<name>A0A073K079_9BACI</name>
<dbReference type="eggNOG" id="COG3595">
    <property type="taxonomic scope" value="Bacteria"/>
</dbReference>
<evidence type="ECO:0000313" key="2">
    <source>
        <dbReference type="EMBL" id="KEK19857.1"/>
    </source>
</evidence>
<dbReference type="Proteomes" id="UP000027822">
    <property type="component" value="Unassembled WGS sequence"/>
</dbReference>
<dbReference type="RefSeq" id="WP_034637978.1">
    <property type="nucleotide sequence ID" value="NZ_CBCSJC010000010.1"/>
</dbReference>
<protein>
    <recommendedName>
        <fullName evidence="1">DUF4097 domain-containing protein</fullName>
    </recommendedName>
</protein>
<dbReference type="Pfam" id="PF13349">
    <property type="entry name" value="DUF4097"/>
    <property type="match status" value="1"/>
</dbReference>